<comment type="caution">
    <text evidence="1">The sequence shown here is derived from an EMBL/GenBank/DDBJ whole genome shotgun (WGS) entry which is preliminary data.</text>
</comment>
<evidence type="ECO:0000313" key="2">
    <source>
        <dbReference type="Proteomes" id="UP000176725"/>
    </source>
</evidence>
<dbReference type="NCBIfam" id="TIGR04256">
    <property type="entry name" value="GxxExxY"/>
    <property type="match status" value="1"/>
</dbReference>
<dbReference type="EMBL" id="MGHH01000013">
    <property type="protein sequence ID" value="OGM64184.1"/>
    <property type="molecule type" value="Genomic_DNA"/>
</dbReference>
<accession>A0A1F8BJD5</accession>
<evidence type="ECO:0008006" key="3">
    <source>
        <dbReference type="Google" id="ProtNLM"/>
    </source>
</evidence>
<name>A0A1F8BJD5_9BACT</name>
<sequence length="120" mass="14218">MKTKVLYPEFSYKIVGICFGVHNELGRFQREKQYSNLIETKLKENGINYQREYPISDSGNVVDFLVEQKIILELKATSAITKDHYRQMQRYLQSTRIELGLLVNFRNKYLAPKRILRISK</sequence>
<dbReference type="InterPro" id="IPR026350">
    <property type="entry name" value="GxxExxY"/>
</dbReference>
<proteinExistence type="predicted"/>
<organism evidence="1 2">
    <name type="scientific">Candidatus Woesebacteria bacterium RIFCSPLOWO2_01_FULL_39_25</name>
    <dbReference type="NCBI Taxonomy" id="1802521"/>
    <lineage>
        <taxon>Bacteria</taxon>
        <taxon>Candidatus Woeseibacteriota</taxon>
    </lineage>
</organism>
<evidence type="ECO:0000313" key="1">
    <source>
        <dbReference type="EMBL" id="OGM64184.1"/>
    </source>
</evidence>
<reference evidence="1 2" key="1">
    <citation type="journal article" date="2016" name="Nat. Commun.">
        <title>Thousands of microbial genomes shed light on interconnected biogeochemical processes in an aquifer system.</title>
        <authorList>
            <person name="Anantharaman K."/>
            <person name="Brown C.T."/>
            <person name="Hug L.A."/>
            <person name="Sharon I."/>
            <person name="Castelle C.J."/>
            <person name="Probst A.J."/>
            <person name="Thomas B.C."/>
            <person name="Singh A."/>
            <person name="Wilkins M.J."/>
            <person name="Karaoz U."/>
            <person name="Brodie E.L."/>
            <person name="Williams K.H."/>
            <person name="Hubbard S.S."/>
            <person name="Banfield J.F."/>
        </authorList>
    </citation>
    <scope>NUCLEOTIDE SEQUENCE [LARGE SCALE GENOMIC DNA]</scope>
</reference>
<dbReference type="Proteomes" id="UP000176725">
    <property type="component" value="Unassembled WGS sequence"/>
</dbReference>
<gene>
    <name evidence="1" type="ORF">A2893_03610</name>
</gene>
<dbReference type="Pfam" id="PF13366">
    <property type="entry name" value="PDDEXK_3"/>
    <property type="match status" value="1"/>
</dbReference>
<dbReference type="AlphaFoldDB" id="A0A1F8BJD5"/>
<protein>
    <recommendedName>
        <fullName evidence="3">GxxExxY protein</fullName>
    </recommendedName>
</protein>